<keyword evidence="3" id="KW-0808">Transferase</keyword>
<dbReference type="PANTHER" id="PTHR43855:SF1">
    <property type="entry name" value="THIOSULFATE SULFURTRANSFERASE"/>
    <property type="match status" value="1"/>
</dbReference>
<dbReference type="PROSITE" id="PS00683">
    <property type="entry name" value="RHODANESE_2"/>
    <property type="match status" value="1"/>
</dbReference>
<sequence>MSDTTVIVNSQALVTTGWLADHLHEPDYSLIEVDVDPTAYDRGHIEGAFGWDWKRDLQDPTVRDLASREALARKLGESGVRPDTTVLLYGDNNNWFAAYAYWALKYYGHDRVKLVDGGRVKWEAEGRSYTTEAPQIEKTSYAFPAEPREELRAYKEDVQSSLGKVGLVDVRSPLEFSGQLLAPENLPQEGAQRGGHIPTAVNVPWATAVQPDGSFKNPEELKRIYADKGITGEREVIAYCRIGERSAHTWFVLQELLGFDKVRNYDGSWTEWGSTVRAPIEK</sequence>
<evidence type="ECO:0000256" key="1">
    <source>
        <dbReference type="ARBA" id="ARBA00022737"/>
    </source>
</evidence>
<evidence type="ECO:0000313" key="5">
    <source>
        <dbReference type="EMBL" id="MBJ7603246.1"/>
    </source>
</evidence>
<name>A0A934NC96_9BACT</name>
<comment type="catalytic activity">
    <reaction evidence="2">
        <text>thiosulfate + hydrogen cyanide = thiocyanate + sulfite + 2 H(+)</text>
        <dbReference type="Rhea" id="RHEA:16881"/>
        <dbReference type="ChEBI" id="CHEBI:15378"/>
        <dbReference type="ChEBI" id="CHEBI:17359"/>
        <dbReference type="ChEBI" id="CHEBI:18022"/>
        <dbReference type="ChEBI" id="CHEBI:18407"/>
        <dbReference type="ChEBI" id="CHEBI:33542"/>
        <dbReference type="EC" id="2.8.1.1"/>
    </reaction>
</comment>
<comment type="caution">
    <text evidence="5">The sequence shown here is derived from an EMBL/GenBank/DDBJ whole genome shotgun (WGS) entry which is preliminary data.</text>
</comment>
<dbReference type="PROSITE" id="PS50206">
    <property type="entry name" value="RHODANESE_3"/>
    <property type="match status" value="2"/>
</dbReference>
<organism evidence="5 6">
    <name type="scientific">Candidatus Dormiibacter inghamiae</name>
    <dbReference type="NCBI Taxonomy" id="3127013"/>
    <lineage>
        <taxon>Bacteria</taxon>
        <taxon>Bacillati</taxon>
        <taxon>Candidatus Dormiibacterota</taxon>
        <taxon>Candidatus Dormibacteria</taxon>
        <taxon>Candidatus Dormibacterales</taxon>
        <taxon>Candidatus Dormibacteraceae</taxon>
        <taxon>Candidatus Dormiibacter</taxon>
    </lineage>
</organism>
<dbReference type="SMART" id="SM00450">
    <property type="entry name" value="RHOD"/>
    <property type="match status" value="2"/>
</dbReference>
<dbReference type="Proteomes" id="UP000620075">
    <property type="component" value="Unassembled WGS sequence"/>
</dbReference>
<evidence type="ECO:0000259" key="4">
    <source>
        <dbReference type="PROSITE" id="PS50206"/>
    </source>
</evidence>
<dbReference type="SUPFAM" id="SSF52821">
    <property type="entry name" value="Rhodanese/Cell cycle control phosphatase"/>
    <property type="match status" value="2"/>
</dbReference>
<dbReference type="EMBL" id="JAEKNQ010000033">
    <property type="protein sequence ID" value="MBJ7603246.1"/>
    <property type="molecule type" value="Genomic_DNA"/>
</dbReference>
<dbReference type="InterPro" id="IPR001307">
    <property type="entry name" value="Thiosulphate_STrfase_CS"/>
</dbReference>
<evidence type="ECO:0000313" key="6">
    <source>
        <dbReference type="Proteomes" id="UP000620075"/>
    </source>
</evidence>
<dbReference type="Pfam" id="PF00581">
    <property type="entry name" value="Rhodanese"/>
    <property type="match status" value="2"/>
</dbReference>
<evidence type="ECO:0000256" key="2">
    <source>
        <dbReference type="ARBA" id="ARBA00047549"/>
    </source>
</evidence>
<dbReference type="CDD" id="cd01448">
    <property type="entry name" value="TST_Repeat_1"/>
    <property type="match status" value="1"/>
</dbReference>
<feature type="domain" description="Rhodanese" evidence="4">
    <location>
        <begin position="24"/>
        <end position="131"/>
    </location>
</feature>
<protein>
    <recommendedName>
        <fullName evidence="3">Sulfurtransferase</fullName>
    </recommendedName>
</protein>
<evidence type="ECO:0000256" key="3">
    <source>
        <dbReference type="RuleBase" id="RU000507"/>
    </source>
</evidence>
<keyword evidence="1" id="KW-0677">Repeat</keyword>
<dbReference type="InterPro" id="IPR051126">
    <property type="entry name" value="Thiosulfate_sulfurtransferase"/>
</dbReference>
<dbReference type="CDD" id="cd01449">
    <property type="entry name" value="TST_Repeat_2"/>
    <property type="match status" value="1"/>
</dbReference>
<gene>
    <name evidence="5" type="ORF">JF888_08685</name>
</gene>
<dbReference type="RefSeq" id="WP_338178940.1">
    <property type="nucleotide sequence ID" value="NZ_JAEKNQ010000033.1"/>
</dbReference>
<proteinExistence type="predicted"/>
<feature type="domain" description="Rhodanese" evidence="4">
    <location>
        <begin position="161"/>
        <end position="281"/>
    </location>
</feature>
<dbReference type="GO" id="GO:0004792">
    <property type="term" value="F:thiosulfate-cyanide sulfurtransferase activity"/>
    <property type="evidence" value="ECO:0007669"/>
    <property type="project" value="UniProtKB-EC"/>
</dbReference>
<reference evidence="5 6" key="1">
    <citation type="submission" date="2020-10" db="EMBL/GenBank/DDBJ databases">
        <title>Ca. Dormibacterota MAGs.</title>
        <authorList>
            <person name="Montgomery K."/>
        </authorList>
    </citation>
    <scope>NUCLEOTIDE SEQUENCE [LARGE SCALE GENOMIC DNA]</scope>
    <source>
        <strain evidence="5">SC8811_S16_3</strain>
    </source>
</reference>
<dbReference type="Gene3D" id="3.40.250.10">
    <property type="entry name" value="Rhodanese-like domain"/>
    <property type="match status" value="2"/>
</dbReference>
<dbReference type="PANTHER" id="PTHR43855">
    <property type="entry name" value="THIOSULFATE SULFURTRANSFERASE"/>
    <property type="match status" value="1"/>
</dbReference>
<accession>A0A934NC96</accession>
<dbReference type="AlphaFoldDB" id="A0A934NC96"/>
<dbReference type="InterPro" id="IPR001763">
    <property type="entry name" value="Rhodanese-like_dom"/>
</dbReference>
<dbReference type="InterPro" id="IPR036873">
    <property type="entry name" value="Rhodanese-like_dom_sf"/>
</dbReference>